<feature type="transmembrane region" description="Helical" evidence="1">
    <location>
        <begin position="62"/>
        <end position="84"/>
    </location>
</feature>
<organism evidence="2 3">
    <name type="scientific">Candidatus Uhrbacteria bacterium RIFCSPHIGHO2_12_FULL_60_25</name>
    <dbReference type="NCBI Taxonomy" id="1802399"/>
    <lineage>
        <taxon>Bacteria</taxon>
        <taxon>Candidatus Uhriibacteriota</taxon>
    </lineage>
</organism>
<proteinExistence type="predicted"/>
<dbReference type="EMBL" id="MGEH01000020">
    <property type="protein sequence ID" value="OGL78942.1"/>
    <property type="molecule type" value="Genomic_DNA"/>
</dbReference>
<comment type="caution">
    <text evidence="2">The sequence shown here is derived from an EMBL/GenBank/DDBJ whole genome shotgun (WGS) entry which is preliminary data.</text>
</comment>
<dbReference type="AlphaFoldDB" id="A0A1F7UKY2"/>
<reference evidence="2 3" key="1">
    <citation type="journal article" date="2016" name="Nat. Commun.">
        <title>Thousands of microbial genomes shed light on interconnected biogeochemical processes in an aquifer system.</title>
        <authorList>
            <person name="Anantharaman K."/>
            <person name="Brown C.T."/>
            <person name="Hug L.A."/>
            <person name="Sharon I."/>
            <person name="Castelle C.J."/>
            <person name="Probst A.J."/>
            <person name="Thomas B.C."/>
            <person name="Singh A."/>
            <person name="Wilkins M.J."/>
            <person name="Karaoz U."/>
            <person name="Brodie E.L."/>
            <person name="Williams K.H."/>
            <person name="Hubbard S.S."/>
            <person name="Banfield J.F."/>
        </authorList>
    </citation>
    <scope>NUCLEOTIDE SEQUENCE [LARGE SCALE GENOMIC DNA]</scope>
</reference>
<sequence>MLLLLRFLPFVVGVLNALLFVWQSRSAGAYPWIAIWTPLTVIVAGYLIAGKRMAVGQATERLLPPALALAAGVMGLLLMEGAWVTVVLPLMAGSVSFLVLELLFLLVYLPTRYPVNGLSHVNLSLVPVTIWLTQYVAVGLTVFVHESRAIPVIVQTVVAALLFWSTSHVEALHDHRRRWTALGAWLGLHIGLLGAFLPLRLGLHASLAAILLAVALRSRRYGIMPSLTTKLMRAELAAAAILVGLMVGTARWA</sequence>
<feature type="transmembrane region" description="Helical" evidence="1">
    <location>
        <begin position="7"/>
        <end position="23"/>
    </location>
</feature>
<evidence type="ECO:0000313" key="3">
    <source>
        <dbReference type="Proteomes" id="UP000176603"/>
    </source>
</evidence>
<feature type="transmembrane region" description="Helical" evidence="1">
    <location>
        <begin position="231"/>
        <end position="252"/>
    </location>
</feature>
<name>A0A1F7UKY2_9BACT</name>
<gene>
    <name evidence="2" type="ORF">A3E39_02020</name>
</gene>
<feature type="transmembrane region" description="Helical" evidence="1">
    <location>
        <begin position="121"/>
        <end position="143"/>
    </location>
</feature>
<evidence type="ECO:0000313" key="2">
    <source>
        <dbReference type="EMBL" id="OGL78942.1"/>
    </source>
</evidence>
<feature type="transmembrane region" description="Helical" evidence="1">
    <location>
        <begin position="90"/>
        <end position="109"/>
    </location>
</feature>
<dbReference type="Proteomes" id="UP000176603">
    <property type="component" value="Unassembled WGS sequence"/>
</dbReference>
<feature type="transmembrane region" description="Helical" evidence="1">
    <location>
        <begin position="179"/>
        <end position="197"/>
    </location>
</feature>
<feature type="transmembrane region" description="Helical" evidence="1">
    <location>
        <begin position="29"/>
        <end position="50"/>
    </location>
</feature>
<feature type="transmembrane region" description="Helical" evidence="1">
    <location>
        <begin position="149"/>
        <end position="167"/>
    </location>
</feature>
<keyword evidence="1" id="KW-0472">Membrane</keyword>
<evidence type="ECO:0000256" key="1">
    <source>
        <dbReference type="SAM" id="Phobius"/>
    </source>
</evidence>
<feature type="transmembrane region" description="Helical" evidence="1">
    <location>
        <begin position="203"/>
        <end position="219"/>
    </location>
</feature>
<protein>
    <submittedName>
        <fullName evidence="2">Uncharacterized protein</fullName>
    </submittedName>
</protein>
<keyword evidence="1" id="KW-0812">Transmembrane</keyword>
<keyword evidence="1" id="KW-1133">Transmembrane helix</keyword>
<dbReference type="STRING" id="1802399.A3E39_02020"/>
<accession>A0A1F7UKY2</accession>